<organism evidence="4 5">
    <name type="scientific">Gymnopus androsaceus JB14</name>
    <dbReference type="NCBI Taxonomy" id="1447944"/>
    <lineage>
        <taxon>Eukaryota</taxon>
        <taxon>Fungi</taxon>
        <taxon>Dikarya</taxon>
        <taxon>Basidiomycota</taxon>
        <taxon>Agaricomycotina</taxon>
        <taxon>Agaricomycetes</taxon>
        <taxon>Agaricomycetidae</taxon>
        <taxon>Agaricales</taxon>
        <taxon>Marasmiineae</taxon>
        <taxon>Omphalotaceae</taxon>
        <taxon>Gymnopus</taxon>
    </lineage>
</organism>
<dbReference type="Gene3D" id="3.30.420.10">
    <property type="entry name" value="Ribonuclease H-like superfamily/Ribonuclease H"/>
    <property type="match status" value="1"/>
</dbReference>
<sequence>MSVHFLSFARATRSNIAPSYLSRLRYFFSRSAQQEELFTANQTSASIGSQSDNLATQRVFTLPKGFKPVVIQRPDYIEKALAPLVDILDQEPSAALYLSLDAEWNVRRRIGVSVLQLCAHIDPPAVYIISVHQLSSLPPSLLRLLTSERVYKVGSRIKGDLTRLRKQFPSQLTDHVRFSTIDLKEYALTRGIIQPKQTGTLAALCETVLGVQLPKDTRLRAHNSWEFPIISTSLIHYAACDVLVTRRIFETMSTMTPEPGEDFDDAVQGALDDDIDDIGGVQVAATESVLGRPFI</sequence>
<dbReference type="InterPro" id="IPR002562">
    <property type="entry name" value="3'-5'_exonuclease_dom"/>
</dbReference>
<dbReference type="SUPFAM" id="SSF53098">
    <property type="entry name" value="Ribonuclease H-like"/>
    <property type="match status" value="1"/>
</dbReference>
<dbReference type="GO" id="GO:0005737">
    <property type="term" value="C:cytoplasm"/>
    <property type="evidence" value="ECO:0007669"/>
    <property type="project" value="TreeGrafter"/>
</dbReference>
<dbReference type="PANTHER" id="PTHR13620:SF104">
    <property type="entry name" value="EXONUCLEASE 3'-5' DOMAIN-CONTAINING PROTEIN 2"/>
    <property type="match status" value="1"/>
</dbReference>
<dbReference type="InterPro" id="IPR051132">
    <property type="entry name" value="3-5_Exonuclease_domain"/>
</dbReference>
<dbReference type="InterPro" id="IPR012337">
    <property type="entry name" value="RNaseH-like_sf"/>
</dbReference>
<reference evidence="4" key="1">
    <citation type="journal article" date="2019" name="Environ. Microbiol.">
        <title>Fungal ecological strategies reflected in gene transcription - a case study of two litter decomposers.</title>
        <authorList>
            <person name="Barbi F."/>
            <person name="Kohler A."/>
            <person name="Barry K."/>
            <person name="Baskaran P."/>
            <person name="Daum C."/>
            <person name="Fauchery L."/>
            <person name="Ihrmark K."/>
            <person name="Kuo A."/>
            <person name="LaButti K."/>
            <person name="Lipzen A."/>
            <person name="Morin E."/>
            <person name="Grigoriev I.V."/>
            <person name="Henrissat B."/>
            <person name="Lindahl B."/>
            <person name="Martin F."/>
        </authorList>
    </citation>
    <scope>NUCLEOTIDE SEQUENCE</scope>
    <source>
        <strain evidence="4">JB14</strain>
    </source>
</reference>
<protein>
    <recommendedName>
        <fullName evidence="3">3'-5' exonuclease domain-containing protein</fullName>
    </recommendedName>
</protein>
<evidence type="ECO:0000313" key="5">
    <source>
        <dbReference type="Proteomes" id="UP000799118"/>
    </source>
</evidence>
<dbReference type="GO" id="GO:0003676">
    <property type="term" value="F:nucleic acid binding"/>
    <property type="evidence" value="ECO:0007669"/>
    <property type="project" value="InterPro"/>
</dbReference>
<dbReference type="AlphaFoldDB" id="A0A6A4GR63"/>
<evidence type="ECO:0000313" key="4">
    <source>
        <dbReference type="EMBL" id="KAE9387853.1"/>
    </source>
</evidence>
<feature type="domain" description="3'-5' exonuclease" evidence="3">
    <location>
        <begin position="72"/>
        <end position="257"/>
    </location>
</feature>
<evidence type="ECO:0000259" key="3">
    <source>
        <dbReference type="SMART" id="SM00474"/>
    </source>
</evidence>
<dbReference type="GO" id="GO:0008408">
    <property type="term" value="F:3'-5' exonuclease activity"/>
    <property type="evidence" value="ECO:0007669"/>
    <property type="project" value="InterPro"/>
</dbReference>
<dbReference type="SMART" id="SM00474">
    <property type="entry name" value="35EXOc"/>
    <property type="match status" value="1"/>
</dbReference>
<dbReference type="Pfam" id="PF01612">
    <property type="entry name" value="DNA_pol_A_exo1"/>
    <property type="match status" value="1"/>
</dbReference>
<accession>A0A6A4GR63</accession>
<dbReference type="OrthoDB" id="1920326at2759"/>
<dbReference type="GO" id="GO:0005634">
    <property type="term" value="C:nucleus"/>
    <property type="evidence" value="ECO:0007669"/>
    <property type="project" value="TreeGrafter"/>
</dbReference>
<dbReference type="PANTHER" id="PTHR13620">
    <property type="entry name" value="3-5 EXONUCLEASE"/>
    <property type="match status" value="1"/>
</dbReference>
<dbReference type="Proteomes" id="UP000799118">
    <property type="component" value="Unassembled WGS sequence"/>
</dbReference>
<dbReference type="EMBL" id="ML769776">
    <property type="protein sequence ID" value="KAE9387853.1"/>
    <property type="molecule type" value="Genomic_DNA"/>
</dbReference>
<dbReference type="GO" id="GO:0006139">
    <property type="term" value="P:nucleobase-containing compound metabolic process"/>
    <property type="evidence" value="ECO:0007669"/>
    <property type="project" value="InterPro"/>
</dbReference>
<keyword evidence="2" id="KW-0378">Hydrolase</keyword>
<keyword evidence="5" id="KW-1185">Reference proteome</keyword>
<name>A0A6A4GR63_9AGAR</name>
<proteinExistence type="predicted"/>
<keyword evidence="1" id="KW-0540">Nuclease</keyword>
<dbReference type="InterPro" id="IPR036397">
    <property type="entry name" value="RNaseH_sf"/>
</dbReference>
<evidence type="ECO:0000256" key="2">
    <source>
        <dbReference type="ARBA" id="ARBA00022801"/>
    </source>
</evidence>
<evidence type="ECO:0000256" key="1">
    <source>
        <dbReference type="ARBA" id="ARBA00022722"/>
    </source>
</evidence>
<gene>
    <name evidence="4" type="ORF">BT96DRAFT_948054</name>
</gene>